<organism evidence="1 2">
    <name type="scientific">Actinoplanes lutulentus</name>
    <dbReference type="NCBI Taxonomy" id="1287878"/>
    <lineage>
        <taxon>Bacteria</taxon>
        <taxon>Bacillati</taxon>
        <taxon>Actinomycetota</taxon>
        <taxon>Actinomycetes</taxon>
        <taxon>Micromonosporales</taxon>
        <taxon>Micromonosporaceae</taxon>
        <taxon>Actinoplanes</taxon>
    </lineage>
</organism>
<dbReference type="Gene3D" id="1.25.10.10">
    <property type="entry name" value="Leucine-rich Repeat Variant"/>
    <property type="match status" value="2"/>
</dbReference>
<sequence>MPDRGVNLRVDEIHRSRLRGLAGNPGLPLDLLRRVIGHPDVRPLDLTRRRWSDETFDFLAAHPDARIRQFLARTSGPAPEQRARLIDDPSTSVVIELLDGPYARWAPTLPDWAYRKLARDPRRLVRMFLAERPDLLPPDVLDALRQLGDPLLPGAGSETAAPAVDLDRLASSASAGDRRAAAGHPGLPARWIGTLAADPDPDVRLHLSMRPGLTEPERAAIACTVTEDDRIPLLGWVLDAGGDLLDRCVRSAHPGLRRSAARNKRLTPAQIELLGADDDFPVRLLLCEQHAGVPAALVVDTYLEAQVITRTDLLWHPALAGADLTGYADSPDWNARAIVVLDRRAPAELIERLSHDEDSAVRKWVAGDERLTPERALELFAERQTTSAASANPNLPVDLMEQILAEAAVR</sequence>
<comment type="caution">
    <text evidence="1">The sequence shown here is derived from an EMBL/GenBank/DDBJ whole genome shotgun (WGS) entry which is preliminary data.</text>
</comment>
<dbReference type="Proteomes" id="UP000249341">
    <property type="component" value="Unassembled WGS sequence"/>
</dbReference>
<evidence type="ECO:0000313" key="1">
    <source>
        <dbReference type="EMBL" id="RAK27420.1"/>
    </source>
</evidence>
<reference evidence="1 2" key="1">
    <citation type="submission" date="2018-06" db="EMBL/GenBank/DDBJ databases">
        <title>Genomic Encyclopedia of Type Strains, Phase III (KMG-III): the genomes of soil and plant-associated and newly described type strains.</title>
        <authorList>
            <person name="Whitman W."/>
        </authorList>
    </citation>
    <scope>NUCLEOTIDE SEQUENCE [LARGE SCALE GENOMIC DNA]</scope>
    <source>
        <strain evidence="1 2">CGMCC 4.7090</strain>
    </source>
</reference>
<dbReference type="AlphaFoldDB" id="A0A327YZY5"/>
<name>A0A327YZY5_9ACTN</name>
<keyword evidence="2" id="KW-1185">Reference proteome</keyword>
<protein>
    <recommendedName>
        <fullName evidence="3">Leucine rich repeat (LRR) protein</fullName>
    </recommendedName>
</protein>
<gene>
    <name evidence="1" type="ORF">B0I29_12354</name>
</gene>
<evidence type="ECO:0000313" key="2">
    <source>
        <dbReference type="Proteomes" id="UP000249341"/>
    </source>
</evidence>
<evidence type="ECO:0008006" key="3">
    <source>
        <dbReference type="Google" id="ProtNLM"/>
    </source>
</evidence>
<accession>A0A327YZY5</accession>
<proteinExistence type="predicted"/>
<dbReference type="InterPro" id="IPR011989">
    <property type="entry name" value="ARM-like"/>
</dbReference>
<dbReference type="EMBL" id="QLMJ01000023">
    <property type="protein sequence ID" value="RAK27420.1"/>
    <property type="molecule type" value="Genomic_DNA"/>
</dbReference>